<dbReference type="EMBL" id="JACHNY010000004">
    <property type="protein sequence ID" value="MBB4617926.1"/>
    <property type="molecule type" value="Genomic_DNA"/>
</dbReference>
<accession>A0A7W7EY92</accession>
<dbReference type="Proteomes" id="UP000574769">
    <property type="component" value="Unassembled WGS sequence"/>
</dbReference>
<reference evidence="1 2" key="1">
    <citation type="submission" date="2020-08" db="EMBL/GenBank/DDBJ databases">
        <title>Genomic Encyclopedia of Type Strains, Phase IV (KMG-IV): sequencing the most valuable type-strain genomes for metagenomic binning, comparative biology and taxonomic classification.</title>
        <authorList>
            <person name="Goeker M."/>
        </authorList>
    </citation>
    <scope>NUCLEOTIDE SEQUENCE [LARGE SCALE GENOMIC DNA]</scope>
    <source>
        <strain evidence="1 2">DSM 15867</strain>
    </source>
</reference>
<dbReference type="RefSeq" id="WP_184114311.1">
    <property type="nucleotide sequence ID" value="NZ_JACHNY010000004.1"/>
</dbReference>
<dbReference type="AlphaFoldDB" id="A0A7W7EY92"/>
<sequence length="98" mass="10482">MQRSSSNHDADAIASAEILALRALAWTLAAPDRAQRLLDVTGLTPNDLKTGADNRQTLAALLGFLDGYEPDLIACAADLDVRPEALVAARRRLDGERA</sequence>
<protein>
    <recommendedName>
        <fullName evidence="3">DUF3572 family protein</fullName>
    </recommendedName>
</protein>
<name>A0A7W7EY92_9SPHN</name>
<dbReference type="InterPro" id="IPR021955">
    <property type="entry name" value="DUF3572"/>
</dbReference>
<keyword evidence="2" id="KW-1185">Reference proteome</keyword>
<proteinExistence type="predicted"/>
<organism evidence="1 2">
    <name type="scientific">Sphingomonas abaci</name>
    <dbReference type="NCBI Taxonomy" id="237611"/>
    <lineage>
        <taxon>Bacteria</taxon>
        <taxon>Pseudomonadati</taxon>
        <taxon>Pseudomonadota</taxon>
        <taxon>Alphaproteobacteria</taxon>
        <taxon>Sphingomonadales</taxon>
        <taxon>Sphingomonadaceae</taxon>
        <taxon>Sphingomonas</taxon>
    </lineage>
</organism>
<gene>
    <name evidence="1" type="ORF">GGQ96_002062</name>
</gene>
<comment type="caution">
    <text evidence="1">The sequence shown here is derived from an EMBL/GenBank/DDBJ whole genome shotgun (WGS) entry which is preliminary data.</text>
</comment>
<evidence type="ECO:0000313" key="1">
    <source>
        <dbReference type="EMBL" id="MBB4617926.1"/>
    </source>
</evidence>
<evidence type="ECO:0008006" key="3">
    <source>
        <dbReference type="Google" id="ProtNLM"/>
    </source>
</evidence>
<evidence type="ECO:0000313" key="2">
    <source>
        <dbReference type="Proteomes" id="UP000574769"/>
    </source>
</evidence>
<dbReference type="Pfam" id="PF12096">
    <property type="entry name" value="DUF3572"/>
    <property type="match status" value="1"/>
</dbReference>